<feature type="signal peptide" evidence="1">
    <location>
        <begin position="1"/>
        <end position="22"/>
    </location>
</feature>
<evidence type="ECO:0000313" key="3">
    <source>
        <dbReference type="Proteomes" id="UP000478546"/>
    </source>
</evidence>
<dbReference type="EMBL" id="JAAEAA010000009">
    <property type="protein sequence ID" value="NDK55946.1"/>
    <property type="molecule type" value="Genomic_DNA"/>
</dbReference>
<accession>A0A6B2H5G9</accession>
<protein>
    <recommendedName>
        <fullName evidence="4">Lipocalin-like domain-containing protein</fullName>
    </recommendedName>
</protein>
<name>A0A6B2H5G9_9BACT</name>
<comment type="caution">
    <text evidence="2">The sequence shown here is derived from an EMBL/GenBank/DDBJ whole genome shotgun (WGS) entry which is preliminary data.</text>
</comment>
<dbReference type="AlphaFoldDB" id="A0A6B2H5G9"/>
<evidence type="ECO:0008006" key="4">
    <source>
        <dbReference type="Google" id="ProtNLM"/>
    </source>
</evidence>
<evidence type="ECO:0000313" key="2">
    <source>
        <dbReference type="EMBL" id="NDK55946.1"/>
    </source>
</evidence>
<reference evidence="2 3" key="1">
    <citation type="submission" date="2020-01" db="EMBL/GenBank/DDBJ databases">
        <authorList>
            <person name="Kim M.K."/>
        </authorList>
    </citation>
    <scope>NUCLEOTIDE SEQUENCE [LARGE SCALE GENOMIC DNA]</scope>
    <source>
        <strain evidence="2 3">BT213</strain>
    </source>
</reference>
<dbReference type="PROSITE" id="PS51257">
    <property type="entry name" value="PROKAR_LIPOPROTEIN"/>
    <property type="match status" value="1"/>
</dbReference>
<dbReference type="Proteomes" id="UP000478546">
    <property type="component" value="Unassembled WGS sequence"/>
</dbReference>
<feature type="chain" id="PRO_5025416419" description="Lipocalin-like domain-containing protein" evidence="1">
    <location>
        <begin position="23"/>
        <end position="142"/>
    </location>
</feature>
<organism evidence="2 3">
    <name type="scientific">Pontibacter fetidus</name>
    <dbReference type="NCBI Taxonomy" id="2700082"/>
    <lineage>
        <taxon>Bacteria</taxon>
        <taxon>Pseudomonadati</taxon>
        <taxon>Bacteroidota</taxon>
        <taxon>Cytophagia</taxon>
        <taxon>Cytophagales</taxon>
        <taxon>Hymenobacteraceae</taxon>
        <taxon>Pontibacter</taxon>
    </lineage>
</organism>
<keyword evidence="3" id="KW-1185">Reference proteome</keyword>
<keyword evidence="1" id="KW-0732">Signal</keyword>
<evidence type="ECO:0000256" key="1">
    <source>
        <dbReference type="SAM" id="SignalP"/>
    </source>
</evidence>
<proteinExistence type="predicted"/>
<gene>
    <name evidence="2" type="ORF">GWO68_08455</name>
</gene>
<sequence>MKKLQFLSYLFAALLMFTTVSCDDDDDNDNVNPDKEALLLADVWTGSKIYLGGQDVTEDYKDIFDVTTVSVKFYEDGTYTFDMDGTAEDGTWEFANNQTQVLLDKGTDDEELVDINKLTATELWAEGDLTGMGQDVEIRFVH</sequence>
<dbReference type="RefSeq" id="WP_162346007.1">
    <property type="nucleotide sequence ID" value="NZ_JAAEAA010000009.1"/>
</dbReference>